<evidence type="ECO:0008006" key="5">
    <source>
        <dbReference type="Google" id="ProtNLM"/>
    </source>
</evidence>
<name>A0ABR3XDY6_9PEZI</name>
<keyword evidence="2" id="KW-0812">Transmembrane</keyword>
<dbReference type="PANTHER" id="PTHR38848:SF3">
    <property type="entry name" value="G-PROTEIN COUPLED RECEPTORS FAMILY 3 PROFILE DOMAIN-CONTAINING PROTEIN"/>
    <property type="match status" value="1"/>
</dbReference>
<feature type="compositionally biased region" description="Basic and acidic residues" evidence="1">
    <location>
        <begin position="327"/>
        <end position="344"/>
    </location>
</feature>
<feature type="transmembrane region" description="Helical" evidence="2">
    <location>
        <begin position="123"/>
        <end position="145"/>
    </location>
</feature>
<organism evidence="3 4">
    <name type="scientific">Diaporthe australafricana</name>
    <dbReference type="NCBI Taxonomy" id="127596"/>
    <lineage>
        <taxon>Eukaryota</taxon>
        <taxon>Fungi</taxon>
        <taxon>Dikarya</taxon>
        <taxon>Ascomycota</taxon>
        <taxon>Pezizomycotina</taxon>
        <taxon>Sordariomycetes</taxon>
        <taxon>Sordariomycetidae</taxon>
        <taxon>Diaporthales</taxon>
        <taxon>Diaporthaceae</taxon>
        <taxon>Diaporthe</taxon>
    </lineage>
</organism>
<protein>
    <recommendedName>
        <fullName evidence="5">Integral membrane protein</fullName>
    </recommendedName>
</protein>
<feature type="region of interest" description="Disordered" evidence="1">
    <location>
        <begin position="271"/>
        <end position="371"/>
    </location>
</feature>
<keyword evidence="4" id="KW-1185">Reference proteome</keyword>
<evidence type="ECO:0000313" key="3">
    <source>
        <dbReference type="EMBL" id="KAL1873844.1"/>
    </source>
</evidence>
<sequence>MVYFDSFLFVVIASVLRYGIANTEMTAARCKTTDILCLTIYLSTKVIYLFLIEKACTVNGRSKPRLDSKLWLLNMMGMLVFYILILIFEFLHRFTTVESGVCIMNGKIEALIGLILWDIGAKVYLSSLFFIPIWILFASAVIHWMTSYDSTCVIPPPLVISNIEYAVDNSHPSARSRRNTIGAQSPPEWLRAGHLQPLASGQSLIGMLSDDDDKELRFAHHRNLLEIERRSSKGGPSGVGRAMGPSSKSAAEDALDSEKAEMMVVAWNAMSDSSSPSLKPVEHGAKGDRDRDRDRDRDTGKRMAAAVDGLGDADRSGASDTSSLSRPTRDYTSKSWGKRVETHGSVRRALQHVKDGVRSRNESAEKQPPSL</sequence>
<comment type="caution">
    <text evidence="3">The sequence shown here is derived from an EMBL/GenBank/DDBJ whole genome shotgun (WGS) entry which is preliminary data.</text>
</comment>
<feature type="transmembrane region" description="Helical" evidence="2">
    <location>
        <begin position="6"/>
        <end position="23"/>
    </location>
</feature>
<proteinExistence type="predicted"/>
<keyword evidence="2" id="KW-1133">Transmembrane helix</keyword>
<dbReference type="Proteomes" id="UP001583177">
    <property type="component" value="Unassembled WGS sequence"/>
</dbReference>
<feature type="compositionally biased region" description="Basic and acidic residues" evidence="1">
    <location>
        <begin position="280"/>
        <end position="301"/>
    </location>
</feature>
<evidence type="ECO:0000256" key="2">
    <source>
        <dbReference type="SAM" id="Phobius"/>
    </source>
</evidence>
<keyword evidence="2" id="KW-0472">Membrane</keyword>
<accession>A0ABR3XDY6</accession>
<evidence type="ECO:0000313" key="4">
    <source>
        <dbReference type="Proteomes" id="UP001583177"/>
    </source>
</evidence>
<dbReference type="EMBL" id="JAWRVE010000024">
    <property type="protein sequence ID" value="KAL1873844.1"/>
    <property type="molecule type" value="Genomic_DNA"/>
</dbReference>
<evidence type="ECO:0000256" key="1">
    <source>
        <dbReference type="SAM" id="MobiDB-lite"/>
    </source>
</evidence>
<reference evidence="3 4" key="1">
    <citation type="journal article" date="2024" name="IMA Fungus">
        <title>IMA Genome - F19 : A genome assembly and annotation guide to empower mycologists, including annotated draft genome sequences of Ceratocystis pirilliformis, Diaporthe australafricana, Fusarium ophioides, Paecilomyces lecythidis, and Sporothrix stenoceras.</title>
        <authorList>
            <person name="Aylward J."/>
            <person name="Wilson A.M."/>
            <person name="Visagie C.M."/>
            <person name="Spraker J."/>
            <person name="Barnes I."/>
            <person name="Buitendag C."/>
            <person name="Ceriani C."/>
            <person name="Del Mar Angel L."/>
            <person name="du Plessis D."/>
            <person name="Fuchs T."/>
            <person name="Gasser K."/>
            <person name="Kramer D."/>
            <person name="Li W."/>
            <person name="Munsamy K."/>
            <person name="Piso A."/>
            <person name="Price J.L."/>
            <person name="Sonnekus B."/>
            <person name="Thomas C."/>
            <person name="van der Nest A."/>
            <person name="van Dijk A."/>
            <person name="van Heerden A."/>
            <person name="van Vuuren N."/>
            <person name="Yilmaz N."/>
            <person name="Duong T.A."/>
            <person name="van der Merwe N.A."/>
            <person name="Wingfield M.J."/>
            <person name="Wingfield B.D."/>
        </authorList>
    </citation>
    <scope>NUCLEOTIDE SEQUENCE [LARGE SCALE GENOMIC DNA]</scope>
    <source>
        <strain evidence="3 4">CMW 18300</strain>
    </source>
</reference>
<dbReference type="PANTHER" id="PTHR38848">
    <property type="entry name" value="G-PROTEIN COUPLED RECEPTORS FAMILY 3 PROFILE DOMAIN-CONTAINING PROTEIN"/>
    <property type="match status" value="1"/>
</dbReference>
<feature type="compositionally biased region" description="Basic and acidic residues" evidence="1">
    <location>
        <begin position="352"/>
        <end position="365"/>
    </location>
</feature>
<gene>
    <name evidence="3" type="ORF">Daus18300_003716</name>
</gene>
<feature type="region of interest" description="Disordered" evidence="1">
    <location>
        <begin position="227"/>
        <end position="257"/>
    </location>
</feature>
<feature type="transmembrane region" description="Helical" evidence="2">
    <location>
        <begin position="71"/>
        <end position="91"/>
    </location>
</feature>